<dbReference type="Pfam" id="PF01722">
    <property type="entry name" value="BolA"/>
    <property type="match status" value="1"/>
</dbReference>
<dbReference type="EMBL" id="VIKS01000007">
    <property type="protein sequence ID" value="TQV87467.1"/>
    <property type="molecule type" value="Genomic_DNA"/>
</dbReference>
<accession>A0A545UDC8</accession>
<name>A0A545UDC8_9GAMM</name>
<dbReference type="PIRSF" id="PIRSF003113">
    <property type="entry name" value="BolA"/>
    <property type="match status" value="1"/>
</dbReference>
<dbReference type="Proteomes" id="UP000315439">
    <property type="component" value="Unassembled WGS sequence"/>
</dbReference>
<keyword evidence="3" id="KW-1185">Reference proteome</keyword>
<dbReference type="InterPro" id="IPR002634">
    <property type="entry name" value="BolA"/>
</dbReference>
<dbReference type="PANTHER" id="PTHR46230:SF7">
    <property type="entry name" value="BOLA-LIKE PROTEIN 1"/>
    <property type="match status" value="1"/>
</dbReference>
<dbReference type="Gene3D" id="3.30.300.90">
    <property type="entry name" value="BolA-like"/>
    <property type="match status" value="1"/>
</dbReference>
<proteinExistence type="inferred from homology"/>
<sequence>MSTNTIDNQQRIERMTDLLNQSLAPTKLEIIDDSHLHAGHAGAKSGKGHFTVIIQSGQFEGLGRVKQQQLVYQALGDMMQTDIHALVIKIT</sequence>
<comment type="caution">
    <text evidence="2">The sequence shown here is derived from an EMBL/GenBank/DDBJ whole genome shotgun (WGS) entry which is preliminary data.</text>
</comment>
<gene>
    <name evidence="2" type="ORF">FLL46_11355</name>
</gene>
<protein>
    <submittedName>
        <fullName evidence="2">BolA family transcriptional regulator</fullName>
    </submittedName>
</protein>
<organism evidence="2 3">
    <name type="scientific">Aliikangiella coralliicola</name>
    <dbReference type="NCBI Taxonomy" id="2592383"/>
    <lineage>
        <taxon>Bacteria</taxon>
        <taxon>Pseudomonadati</taxon>
        <taxon>Pseudomonadota</taxon>
        <taxon>Gammaproteobacteria</taxon>
        <taxon>Oceanospirillales</taxon>
        <taxon>Pleioneaceae</taxon>
        <taxon>Aliikangiella</taxon>
    </lineage>
</organism>
<dbReference type="PANTHER" id="PTHR46230">
    <property type="match status" value="1"/>
</dbReference>
<reference evidence="2 3" key="1">
    <citation type="submission" date="2019-07" db="EMBL/GenBank/DDBJ databases">
        <title>Draft genome for Aliikangiella sp. M105.</title>
        <authorList>
            <person name="Wang G."/>
        </authorList>
    </citation>
    <scope>NUCLEOTIDE SEQUENCE [LARGE SCALE GENOMIC DNA]</scope>
    <source>
        <strain evidence="2 3">M105</strain>
    </source>
</reference>
<dbReference type="OrthoDB" id="9801469at2"/>
<dbReference type="SUPFAM" id="SSF82657">
    <property type="entry name" value="BolA-like"/>
    <property type="match status" value="1"/>
</dbReference>
<comment type="similarity">
    <text evidence="1">Belongs to the BolA/IbaG family.</text>
</comment>
<dbReference type="InterPro" id="IPR036065">
    <property type="entry name" value="BolA-like_sf"/>
</dbReference>
<evidence type="ECO:0000313" key="2">
    <source>
        <dbReference type="EMBL" id="TQV87467.1"/>
    </source>
</evidence>
<evidence type="ECO:0000313" key="3">
    <source>
        <dbReference type="Proteomes" id="UP000315439"/>
    </source>
</evidence>
<dbReference type="GO" id="GO:0016226">
    <property type="term" value="P:iron-sulfur cluster assembly"/>
    <property type="evidence" value="ECO:0007669"/>
    <property type="project" value="TreeGrafter"/>
</dbReference>
<dbReference type="AlphaFoldDB" id="A0A545UDC8"/>
<dbReference type="RefSeq" id="WP_142893644.1">
    <property type="nucleotide sequence ID" value="NZ_ML660164.1"/>
</dbReference>
<evidence type="ECO:0000256" key="1">
    <source>
        <dbReference type="RuleBase" id="RU003860"/>
    </source>
</evidence>